<reference evidence="1" key="1">
    <citation type="submission" date="2014-11" db="EMBL/GenBank/DDBJ databases">
        <authorList>
            <person name="Amaro Gonzalez C."/>
        </authorList>
    </citation>
    <scope>NUCLEOTIDE SEQUENCE</scope>
</reference>
<proteinExistence type="predicted"/>
<dbReference type="AlphaFoldDB" id="A0A0E9TUP0"/>
<sequence length="36" mass="4111">MFSLCLLSERFQQGCTLRSWRAGPRAGFCSNQSPQF</sequence>
<accession>A0A0E9TUP0</accession>
<name>A0A0E9TUP0_ANGAN</name>
<dbReference type="EMBL" id="GBXM01051380">
    <property type="protein sequence ID" value="JAH57197.1"/>
    <property type="molecule type" value="Transcribed_RNA"/>
</dbReference>
<reference evidence="1" key="2">
    <citation type="journal article" date="2015" name="Fish Shellfish Immunol.">
        <title>Early steps in the European eel (Anguilla anguilla)-Vibrio vulnificus interaction in the gills: Role of the RtxA13 toxin.</title>
        <authorList>
            <person name="Callol A."/>
            <person name="Pajuelo D."/>
            <person name="Ebbesson L."/>
            <person name="Teles M."/>
            <person name="MacKenzie S."/>
            <person name="Amaro C."/>
        </authorList>
    </citation>
    <scope>NUCLEOTIDE SEQUENCE</scope>
</reference>
<evidence type="ECO:0000313" key="1">
    <source>
        <dbReference type="EMBL" id="JAH57197.1"/>
    </source>
</evidence>
<protein>
    <submittedName>
        <fullName evidence="1">Uncharacterized protein</fullName>
    </submittedName>
</protein>
<organism evidence="1">
    <name type="scientific">Anguilla anguilla</name>
    <name type="common">European freshwater eel</name>
    <name type="synonym">Muraena anguilla</name>
    <dbReference type="NCBI Taxonomy" id="7936"/>
    <lineage>
        <taxon>Eukaryota</taxon>
        <taxon>Metazoa</taxon>
        <taxon>Chordata</taxon>
        <taxon>Craniata</taxon>
        <taxon>Vertebrata</taxon>
        <taxon>Euteleostomi</taxon>
        <taxon>Actinopterygii</taxon>
        <taxon>Neopterygii</taxon>
        <taxon>Teleostei</taxon>
        <taxon>Anguilliformes</taxon>
        <taxon>Anguillidae</taxon>
        <taxon>Anguilla</taxon>
    </lineage>
</organism>